<proteinExistence type="predicted"/>
<dbReference type="Proteomes" id="UP001178507">
    <property type="component" value="Unassembled WGS sequence"/>
</dbReference>
<reference evidence="2" key="1">
    <citation type="submission" date="2023-08" db="EMBL/GenBank/DDBJ databases">
        <authorList>
            <person name="Chen Y."/>
            <person name="Shah S."/>
            <person name="Dougan E. K."/>
            <person name="Thang M."/>
            <person name="Chan C."/>
        </authorList>
    </citation>
    <scope>NUCLEOTIDE SEQUENCE</scope>
</reference>
<keyword evidence="3" id="KW-1185">Reference proteome</keyword>
<protein>
    <submittedName>
        <fullName evidence="2">Uncharacterized protein</fullName>
    </submittedName>
</protein>
<sequence length="279" mass="30341">MSKTDRAHMEGIAVAKSIDGEIVGKDGRPRREIREGAGYVPANPLPREPAPWLVRQPETAREDQERFRPSEAEPLSGSWTSSVAMPSSSLPKPNIDMPRADPSNQEVNGLHRDPGHSEREVDLREREWEEKARGTWHERGDASHGKEPQPQPPEAEISRPKEGHGNGEALVKAVASAIEDAPRVEAMLLSSSSTGNVKAQLPILLASDLLFQTLVPSGYLQDLSQRCQVHIDITAEESLPSSVRQVVLSGTAASNASAAYWLQVGAARHMVKSAGVRPN</sequence>
<feature type="compositionally biased region" description="Basic and acidic residues" evidence="1">
    <location>
        <begin position="109"/>
        <end position="147"/>
    </location>
</feature>
<evidence type="ECO:0000313" key="3">
    <source>
        <dbReference type="Proteomes" id="UP001178507"/>
    </source>
</evidence>
<organism evidence="2 3">
    <name type="scientific">Effrenium voratum</name>
    <dbReference type="NCBI Taxonomy" id="2562239"/>
    <lineage>
        <taxon>Eukaryota</taxon>
        <taxon>Sar</taxon>
        <taxon>Alveolata</taxon>
        <taxon>Dinophyceae</taxon>
        <taxon>Suessiales</taxon>
        <taxon>Symbiodiniaceae</taxon>
        <taxon>Effrenium</taxon>
    </lineage>
</organism>
<dbReference type="AlphaFoldDB" id="A0AA36JCK8"/>
<dbReference type="EMBL" id="CAUJNA010003469">
    <property type="protein sequence ID" value="CAJ1402825.1"/>
    <property type="molecule type" value="Genomic_DNA"/>
</dbReference>
<name>A0AA36JCK8_9DINO</name>
<comment type="caution">
    <text evidence="2">The sequence shown here is derived from an EMBL/GenBank/DDBJ whole genome shotgun (WGS) entry which is preliminary data.</text>
</comment>
<feature type="compositionally biased region" description="Basic and acidic residues" evidence="1">
    <location>
        <begin position="58"/>
        <end position="71"/>
    </location>
</feature>
<feature type="compositionally biased region" description="Basic and acidic residues" evidence="1">
    <location>
        <begin position="23"/>
        <end position="35"/>
    </location>
</feature>
<evidence type="ECO:0000313" key="2">
    <source>
        <dbReference type="EMBL" id="CAJ1402825.1"/>
    </source>
</evidence>
<accession>A0AA36JCK8</accession>
<feature type="region of interest" description="Disordered" evidence="1">
    <location>
        <begin position="23"/>
        <end position="165"/>
    </location>
</feature>
<feature type="compositionally biased region" description="Polar residues" evidence="1">
    <location>
        <begin position="77"/>
        <end position="91"/>
    </location>
</feature>
<feature type="compositionally biased region" description="Basic and acidic residues" evidence="1">
    <location>
        <begin position="156"/>
        <end position="165"/>
    </location>
</feature>
<evidence type="ECO:0000256" key="1">
    <source>
        <dbReference type="SAM" id="MobiDB-lite"/>
    </source>
</evidence>
<gene>
    <name evidence="2" type="ORF">EVOR1521_LOCUS25617</name>
</gene>